<dbReference type="GO" id="GO:0000976">
    <property type="term" value="F:transcription cis-regulatory region binding"/>
    <property type="evidence" value="ECO:0007669"/>
    <property type="project" value="TreeGrafter"/>
</dbReference>
<dbReference type="InterPro" id="IPR009057">
    <property type="entry name" value="Homeodomain-like_sf"/>
</dbReference>
<proteinExistence type="predicted"/>
<dbReference type="SUPFAM" id="SSF46689">
    <property type="entry name" value="Homeodomain-like"/>
    <property type="match status" value="1"/>
</dbReference>
<protein>
    <submittedName>
        <fullName evidence="6">TetR/AcrR family transcriptional regulator</fullName>
    </submittedName>
</protein>
<dbReference type="PROSITE" id="PS50977">
    <property type="entry name" value="HTH_TETR_2"/>
    <property type="match status" value="1"/>
</dbReference>
<evidence type="ECO:0000313" key="7">
    <source>
        <dbReference type="Proteomes" id="UP000306635"/>
    </source>
</evidence>
<dbReference type="RefSeq" id="WP_138525651.1">
    <property type="nucleotide sequence ID" value="NZ_JAOCBK010000007.1"/>
</dbReference>
<dbReference type="InterPro" id="IPR050109">
    <property type="entry name" value="HTH-type_TetR-like_transc_reg"/>
</dbReference>
<comment type="caution">
    <text evidence="6">The sequence shown here is derived from an EMBL/GenBank/DDBJ whole genome shotgun (WGS) entry which is preliminary data.</text>
</comment>
<dbReference type="EMBL" id="SWDV01000033">
    <property type="protein sequence ID" value="TLX72479.1"/>
    <property type="molecule type" value="Genomic_DNA"/>
</dbReference>
<name>A0A5R9RE87_9PSED</name>
<accession>A0A5R9RE87</accession>
<dbReference type="Pfam" id="PF16859">
    <property type="entry name" value="TetR_C_11"/>
    <property type="match status" value="1"/>
</dbReference>
<dbReference type="InterPro" id="IPR001647">
    <property type="entry name" value="HTH_TetR"/>
</dbReference>
<dbReference type="Pfam" id="PF00440">
    <property type="entry name" value="TetR_N"/>
    <property type="match status" value="1"/>
</dbReference>
<feature type="DNA-binding region" description="H-T-H motif" evidence="4">
    <location>
        <begin position="44"/>
        <end position="63"/>
    </location>
</feature>
<dbReference type="OrthoDB" id="9796019at2"/>
<evidence type="ECO:0000256" key="1">
    <source>
        <dbReference type="ARBA" id="ARBA00023015"/>
    </source>
</evidence>
<dbReference type="Proteomes" id="UP000306635">
    <property type="component" value="Unassembled WGS sequence"/>
</dbReference>
<evidence type="ECO:0000259" key="5">
    <source>
        <dbReference type="PROSITE" id="PS50977"/>
    </source>
</evidence>
<dbReference type="InterPro" id="IPR011075">
    <property type="entry name" value="TetR_C"/>
</dbReference>
<dbReference type="PRINTS" id="PR00455">
    <property type="entry name" value="HTHTETR"/>
</dbReference>
<dbReference type="InterPro" id="IPR036271">
    <property type="entry name" value="Tet_transcr_reg_TetR-rel_C_sf"/>
</dbReference>
<keyword evidence="2 4" id="KW-0238">DNA-binding</keyword>
<dbReference type="PANTHER" id="PTHR30055:SF148">
    <property type="entry name" value="TETR-FAMILY TRANSCRIPTIONAL REGULATOR"/>
    <property type="match status" value="1"/>
</dbReference>
<sequence>MSSVEQVEGEGKRKRPGGRATGVVSAVYAATLEILEEGGYERLELPLVAARAGVNKTTVYRRWPTKAELVRDICLLRMQEDVPLPDTGTLHGDLSSLLLSIQIALASPLISGLIQSIITQGRKTEAMERMRAQFWSERYALSGLLVERAVERGELPAGTNSRQFLELACSPLFFRGVITGELFAKDEIIEIARRTILAFKSP</sequence>
<dbReference type="SUPFAM" id="SSF48498">
    <property type="entry name" value="Tetracyclin repressor-like, C-terminal domain"/>
    <property type="match status" value="1"/>
</dbReference>
<dbReference type="Gene3D" id="1.10.357.10">
    <property type="entry name" value="Tetracycline Repressor, domain 2"/>
    <property type="match status" value="1"/>
</dbReference>
<keyword evidence="1" id="KW-0805">Transcription regulation</keyword>
<dbReference type="Gene3D" id="1.10.10.60">
    <property type="entry name" value="Homeodomain-like"/>
    <property type="match status" value="1"/>
</dbReference>
<feature type="domain" description="HTH tetR-type" evidence="5">
    <location>
        <begin position="21"/>
        <end position="81"/>
    </location>
</feature>
<evidence type="ECO:0000256" key="2">
    <source>
        <dbReference type="ARBA" id="ARBA00023125"/>
    </source>
</evidence>
<evidence type="ECO:0000256" key="3">
    <source>
        <dbReference type="ARBA" id="ARBA00023163"/>
    </source>
</evidence>
<gene>
    <name evidence="6" type="ORF">FAS41_22645</name>
</gene>
<dbReference type="AlphaFoldDB" id="A0A5R9RE87"/>
<keyword evidence="7" id="KW-1185">Reference proteome</keyword>
<evidence type="ECO:0000313" key="6">
    <source>
        <dbReference type="EMBL" id="TLX72479.1"/>
    </source>
</evidence>
<dbReference type="PANTHER" id="PTHR30055">
    <property type="entry name" value="HTH-TYPE TRANSCRIPTIONAL REGULATOR RUTR"/>
    <property type="match status" value="1"/>
</dbReference>
<keyword evidence="3" id="KW-0804">Transcription</keyword>
<reference evidence="6 7" key="1">
    <citation type="submission" date="2019-04" db="EMBL/GenBank/DDBJ databases">
        <authorList>
            <person name="Li M."/>
        </authorList>
    </citation>
    <scope>NUCLEOTIDE SEQUENCE [LARGE SCALE GENOMIC DNA]</scope>
    <source>
        <strain evidence="6 7">LAM1902</strain>
    </source>
</reference>
<evidence type="ECO:0000256" key="4">
    <source>
        <dbReference type="PROSITE-ProRule" id="PRU00335"/>
    </source>
</evidence>
<organism evidence="6 7">
    <name type="scientific">Pseudomonas nicosulfuronedens</name>
    <dbReference type="NCBI Taxonomy" id="2571105"/>
    <lineage>
        <taxon>Bacteria</taxon>
        <taxon>Pseudomonadati</taxon>
        <taxon>Pseudomonadota</taxon>
        <taxon>Gammaproteobacteria</taxon>
        <taxon>Pseudomonadales</taxon>
        <taxon>Pseudomonadaceae</taxon>
        <taxon>Pseudomonas</taxon>
    </lineage>
</organism>
<dbReference type="GO" id="GO:0003700">
    <property type="term" value="F:DNA-binding transcription factor activity"/>
    <property type="evidence" value="ECO:0007669"/>
    <property type="project" value="TreeGrafter"/>
</dbReference>